<dbReference type="AlphaFoldDB" id="A0A2V1HQB3"/>
<dbReference type="Gene3D" id="3.90.76.10">
    <property type="entry name" value="Dipeptide-binding Protein, Domain 1"/>
    <property type="match status" value="1"/>
</dbReference>
<dbReference type="GO" id="GO:0043190">
    <property type="term" value="C:ATP-binding cassette (ABC) transporter complex"/>
    <property type="evidence" value="ECO:0007669"/>
    <property type="project" value="InterPro"/>
</dbReference>
<feature type="signal peptide" evidence="4">
    <location>
        <begin position="1"/>
        <end position="31"/>
    </location>
</feature>
<sequence>MATTAQLRSRRTRFLLGAAALTVTALLTACAGGGTSSGGSGSGSTGSIQQGGDLRAALTGEPDVLDPATSAIYTGAEVYENIFSKLVDFDADGEIIGDLATKWEQTDDTTYTFTLVDNATFQNGEKFTSADVVYTFDRILDPETASAYAGLYSAIDTVEAVDDTTVVFHLKTPFGAFLTNLATNGQIVNQKAIESSDPAREPVGTGPFTFVEWVQGDHITVKKNEDYFKDGKPYLDTITFRFLPVDQSRIDALSAGELDWADAVPLNQVATLSEDPRFTYVTSDTAGIPDFLAMNTTAAPFDDVRVRQAVSLALDRQEITDVAYSGTGENGLEEVPTGSSWYDETGLFATEPDIEKAKQLLADAGYADGLKVTYLGLPQYPELLKTGQVVREQLKKIGIDMEIEQVDVSVWFDQYSSGDYQITSAYQERTIDPDNFYSLVTKSGGPINTTFYSNPEADALIDQASSSADEAARKDLYQQIRTIVTTDAPLVFAHYETINYLMNRNVTGSEITPTLSLHMENVGFTS</sequence>
<feature type="domain" description="Solute-binding protein family 5" evidence="5">
    <location>
        <begin position="94"/>
        <end position="444"/>
    </location>
</feature>
<organism evidence="6 7">
    <name type="scientific">Amnibacterium flavum</name>
    <dbReference type="NCBI Taxonomy" id="2173173"/>
    <lineage>
        <taxon>Bacteria</taxon>
        <taxon>Bacillati</taxon>
        <taxon>Actinomycetota</taxon>
        <taxon>Actinomycetes</taxon>
        <taxon>Micrococcales</taxon>
        <taxon>Microbacteriaceae</taxon>
        <taxon>Amnibacterium</taxon>
    </lineage>
</organism>
<dbReference type="EMBL" id="QEOP01000002">
    <property type="protein sequence ID" value="PVZ94531.1"/>
    <property type="molecule type" value="Genomic_DNA"/>
</dbReference>
<evidence type="ECO:0000313" key="7">
    <source>
        <dbReference type="Proteomes" id="UP000244893"/>
    </source>
</evidence>
<dbReference type="PANTHER" id="PTHR30290">
    <property type="entry name" value="PERIPLASMIC BINDING COMPONENT OF ABC TRANSPORTER"/>
    <property type="match status" value="1"/>
</dbReference>
<dbReference type="PANTHER" id="PTHR30290:SF9">
    <property type="entry name" value="OLIGOPEPTIDE-BINDING PROTEIN APPA"/>
    <property type="match status" value="1"/>
</dbReference>
<dbReference type="InterPro" id="IPR030678">
    <property type="entry name" value="Peptide/Ni-bd"/>
</dbReference>
<evidence type="ECO:0000313" key="6">
    <source>
        <dbReference type="EMBL" id="PVZ94531.1"/>
    </source>
</evidence>
<proteinExistence type="inferred from homology"/>
<evidence type="ECO:0000256" key="1">
    <source>
        <dbReference type="ARBA" id="ARBA00005695"/>
    </source>
</evidence>
<keyword evidence="3 4" id="KW-0732">Signal</keyword>
<evidence type="ECO:0000256" key="2">
    <source>
        <dbReference type="ARBA" id="ARBA00022448"/>
    </source>
</evidence>
<dbReference type="GO" id="GO:1904680">
    <property type="term" value="F:peptide transmembrane transporter activity"/>
    <property type="evidence" value="ECO:0007669"/>
    <property type="project" value="TreeGrafter"/>
</dbReference>
<evidence type="ECO:0000259" key="5">
    <source>
        <dbReference type="Pfam" id="PF00496"/>
    </source>
</evidence>
<dbReference type="InterPro" id="IPR000914">
    <property type="entry name" value="SBP_5_dom"/>
</dbReference>
<dbReference type="Proteomes" id="UP000244893">
    <property type="component" value="Unassembled WGS sequence"/>
</dbReference>
<gene>
    <name evidence="6" type="ORF">DDQ50_12590</name>
</gene>
<name>A0A2V1HQB3_9MICO</name>
<keyword evidence="2" id="KW-0813">Transport</keyword>
<dbReference type="Pfam" id="PF00496">
    <property type="entry name" value="SBP_bac_5"/>
    <property type="match status" value="1"/>
</dbReference>
<accession>A0A2V1HQB3</accession>
<dbReference type="InterPro" id="IPR039424">
    <property type="entry name" value="SBP_5"/>
</dbReference>
<dbReference type="GO" id="GO:0042597">
    <property type="term" value="C:periplasmic space"/>
    <property type="evidence" value="ECO:0007669"/>
    <property type="project" value="UniProtKB-ARBA"/>
</dbReference>
<dbReference type="GO" id="GO:0015833">
    <property type="term" value="P:peptide transport"/>
    <property type="evidence" value="ECO:0007669"/>
    <property type="project" value="TreeGrafter"/>
</dbReference>
<feature type="chain" id="PRO_5015960173" description="Solute-binding protein family 5 domain-containing protein" evidence="4">
    <location>
        <begin position="32"/>
        <end position="526"/>
    </location>
</feature>
<dbReference type="RefSeq" id="WP_116757042.1">
    <property type="nucleotide sequence ID" value="NZ_JBHUEX010000001.1"/>
</dbReference>
<dbReference type="Gene3D" id="3.10.105.10">
    <property type="entry name" value="Dipeptide-binding Protein, Domain 3"/>
    <property type="match status" value="1"/>
</dbReference>
<dbReference type="OrthoDB" id="9796817at2"/>
<protein>
    <recommendedName>
        <fullName evidence="5">Solute-binding protein family 5 domain-containing protein</fullName>
    </recommendedName>
</protein>
<dbReference type="SUPFAM" id="SSF53850">
    <property type="entry name" value="Periplasmic binding protein-like II"/>
    <property type="match status" value="1"/>
</dbReference>
<evidence type="ECO:0000256" key="3">
    <source>
        <dbReference type="ARBA" id="ARBA00022729"/>
    </source>
</evidence>
<evidence type="ECO:0000256" key="4">
    <source>
        <dbReference type="SAM" id="SignalP"/>
    </source>
</evidence>
<reference evidence="6 7" key="1">
    <citation type="submission" date="2018-05" db="EMBL/GenBank/DDBJ databases">
        <title>Amnibacterium sp. M8JJ-5, whole genome shotgun sequence.</title>
        <authorList>
            <person name="Tuo L."/>
        </authorList>
    </citation>
    <scope>NUCLEOTIDE SEQUENCE [LARGE SCALE GENOMIC DNA]</scope>
    <source>
        <strain evidence="6 7">M8JJ-5</strain>
    </source>
</reference>
<keyword evidence="7" id="KW-1185">Reference proteome</keyword>
<dbReference type="Gene3D" id="3.40.190.10">
    <property type="entry name" value="Periplasmic binding protein-like II"/>
    <property type="match status" value="1"/>
</dbReference>
<dbReference type="PIRSF" id="PIRSF002741">
    <property type="entry name" value="MppA"/>
    <property type="match status" value="1"/>
</dbReference>
<comment type="caution">
    <text evidence="6">The sequence shown here is derived from an EMBL/GenBank/DDBJ whole genome shotgun (WGS) entry which is preliminary data.</text>
</comment>
<comment type="similarity">
    <text evidence="1">Belongs to the bacterial solute-binding protein 5 family.</text>
</comment>